<dbReference type="Gene3D" id="3.40.50.300">
    <property type="entry name" value="P-loop containing nucleotide triphosphate hydrolases"/>
    <property type="match status" value="1"/>
</dbReference>
<dbReference type="EMBL" id="BTGU01000084">
    <property type="protein sequence ID" value="GMN59093.1"/>
    <property type="molecule type" value="Genomic_DNA"/>
</dbReference>
<evidence type="ECO:0000313" key="9">
    <source>
        <dbReference type="EMBL" id="GMN59093.1"/>
    </source>
</evidence>
<dbReference type="Gene3D" id="1.20.5.4130">
    <property type="match status" value="1"/>
</dbReference>
<dbReference type="Gene3D" id="3.80.10.10">
    <property type="entry name" value="Ribonuclease Inhibitor"/>
    <property type="match status" value="1"/>
</dbReference>
<comment type="caution">
    <text evidence="9">The sequence shown here is derived from an EMBL/GenBank/DDBJ whole genome shotgun (WGS) entry which is preliminary data.</text>
</comment>
<feature type="region of interest" description="Disordered" evidence="4">
    <location>
        <begin position="953"/>
        <end position="1000"/>
    </location>
</feature>
<evidence type="ECO:0000259" key="8">
    <source>
        <dbReference type="Pfam" id="PF23598"/>
    </source>
</evidence>
<dbReference type="InterPro" id="IPR002182">
    <property type="entry name" value="NB-ARC"/>
</dbReference>
<dbReference type="SUPFAM" id="SSF52540">
    <property type="entry name" value="P-loop containing nucleoside triphosphate hydrolases"/>
    <property type="match status" value="1"/>
</dbReference>
<dbReference type="InterPro" id="IPR038005">
    <property type="entry name" value="RX-like_CC"/>
</dbReference>
<dbReference type="Gene3D" id="1.10.8.430">
    <property type="entry name" value="Helical domain of apoptotic protease-activating factors"/>
    <property type="match status" value="1"/>
</dbReference>
<dbReference type="PANTHER" id="PTHR23155">
    <property type="entry name" value="DISEASE RESISTANCE PROTEIN RP"/>
    <property type="match status" value="1"/>
</dbReference>
<dbReference type="SUPFAM" id="SSF52058">
    <property type="entry name" value="L domain-like"/>
    <property type="match status" value="1"/>
</dbReference>
<organism evidence="9 10">
    <name type="scientific">Ficus carica</name>
    <name type="common">Common fig</name>
    <dbReference type="NCBI Taxonomy" id="3494"/>
    <lineage>
        <taxon>Eukaryota</taxon>
        <taxon>Viridiplantae</taxon>
        <taxon>Streptophyta</taxon>
        <taxon>Embryophyta</taxon>
        <taxon>Tracheophyta</taxon>
        <taxon>Spermatophyta</taxon>
        <taxon>Magnoliopsida</taxon>
        <taxon>eudicotyledons</taxon>
        <taxon>Gunneridae</taxon>
        <taxon>Pentapetalae</taxon>
        <taxon>rosids</taxon>
        <taxon>fabids</taxon>
        <taxon>Rosales</taxon>
        <taxon>Moraceae</taxon>
        <taxon>Ficeae</taxon>
        <taxon>Ficus</taxon>
    </lineage>
</organism>
<protein>
    <submittedName>
        <fullName evidence="9">Uncharacterized protein</fullName>
    </submittedName>
</protein>
<dbReference type="GO" id="GO:0098542">
    <property type="term" value="P:defense response to other organism"/>
    <property type="evidence" value="ECO:0007669"/>
    <property type="project" value="TreeGrafter"/>
</dbReference>
<gene>
    <name evidence="9" type="ORF">TIFTF001_028182</name>
</gene>
<name>A0AA88DPL6_FICCA</name>
<dbReference type="InterPro" id="IPR044974">
    <property type="entry name" value="Disease_R_plants"/>
</dbReference>
<dbReference type="Proteomes" id="UP001187192">
    <property type="component" value="Unassembled WGS sequence"/>
</dbReference>
<dbReference type="Pfam" id="PF00931">
    <property type="entry name" value="NB-ARC"/>
    <property type="match status" value="1"/>
</dbReference>
<keyword evidence="1" id="KW-0677">Repeat</keyword>
<dbReference type="PANTHER" id="PTHR23155:SF1052">
    <property type="entry name" value="DISEASE RESISTANCE PROTEIN RPM1"/>
    <property type="match status" value="1"/>
</dbReference>
<evidence type="ECO:0000256" key="4">
    <source>
        <dbReference type="SAM" id="MobiDB-lite"/>
    </source>
</evidence>
<dbReference type="AlphaFoldDB" id="A0AA88DPL6"/>
<keyword evidence="3" id="KW-0611">Plant defense</keyword>
<proteinExistence type="predicted"/>
<evidence type="ECO:0000256" key="3">
    <source>
        <dbReference type="ARBA" id="ARBA00022821"/>
    </source>
</evidence>
<keyword evidence="10" id="KW-1185">Reference proteome</keyword>
<dbReference type="InterPro" id="IPR041118">
    <property type="entry name" value="Rx_N"/>
</dbReference>
<dbReference type="Pfam" id="PF18052">
    <property type="entry name" value="Rx_N"/>
    <property type="match status" value="1"/>
</dbReference>
<dbReference type="InterPro" id="IPR027417">
    <property type="entry name" value="P-loop_NTPase"/>
</dbReference>
<evidence type="ECO:0000259" key="6">
    <source>
        <dbReference type="Pfam" id="PF18052"/>
    </source>
</evidence>
<dbReference type="FunFam" id="1.10.10.10:FF:000322">
    <property type="entry name" value="Probable disease resistance protein At1g63360"/>
    <property type="match status" value="1"/>
</dbReference>
<dbReference type="InterPro" id="IPR032675">
    <property type="entry name" value="LRR_dom_sf"/>
</dbReference>
<keyword evidence="2" id="KW-0547">Nucleotide-binding</keyword>
<evidence type="ECO:0000259" key="7">
    <source>
        <dbReference type="Pfam" id="PF23559"/>
    </source>
</evidence>
<reference evidence="9" key="1">
    <citation type="submission" date="2023-07" db="EMBL/GenBank/DDBJ databases">
        <title>draft genome sequence of fig (Ficus carica).</title>
        <authorList>
            <person name="Takahashi T."/>
            <person name="Nishimura K."/>
        </authorList>
    </citation>
    <scope>NUCLEOTIDE SEQUENCE</scope>
</reference>
<dbReference type="GO" id="GO:0043531">
    <property type="term" value="F:ADP binding"/>
    <property type="evidence" value="ECO:0007669"/>
    <property type="project" value="InterPro"/>
</dbReference>
<feature type="domain" description="NB-ARC" evidence="5">
    <location>
        <begin position="183"/>
        <end position="356"/>
    </location>
</feature>
<sequence>MAEAVVGVLTDKLVSVLEEEVRLLKDVEKKVREMASELKSVLSVLKDADKKAETEGDAIKDGVKSWVQELREVAFEIEDGLTEYTHHMTQQQHSDHQGCCVKCLLQSSCFSPCSSSSLNDRRAWARKIQKMNTRLYRILKQGERYKYIKSIQQESTDAQNVFISYDPRGASRYLHEDDLVGVESAKQKLVDDLLDMSSERIIIPVVGMGGLGKTTLAQQVYKHMQGSFQCHAWVQVPQQYNKAEILRTLITEFYESTKESVPGEIDTMEEGKLTSKLREYLQGKKYLVIFDDVWKEDFWGDIDHVLVSDKVGGRIMITTRKMQVAKFCEKFSYVHIHEMERLPVDKAWELFRKRTFGSEGCCPKELGTISGEIVERCEGLPLAIVVIAGLLSTKKTIKEWQRFYASLSSELENNFQLSPITKILSLSYNDLPYYLKSCLLYFGMFPRRHSIRHGRLIRQWIAEGFVKVVRDKTPEEVAQEYMNELMDRSLVQALDLDVNGKTKKCRVHDLLHEIILKKTGEISFCSVSSRITESKFKGIIRRLSIMNNISSDDLRCNNFHHAHSAFVFCEDETLNSIVPVFATNFKFLKVLDFEDAPHIDHLPKDIGNLFDLRYLSVRGSKVSTLPRSIEKLEKLETLDLKWSLIREIPTDMINKLGKLRHLFGCYRRAIAVFGYVGMKVVGGIGGLKALQKLYYIEADGKGVYGLFKELENLTRLRTLGIIKLRREDGTLLCGCVEKMSLLESLTVSSVSENEEIDLESMSSPPELLGRLTLRGRLRKLPEWFTQLQSLVKIKLSHSMLEDNLLEVLQKMQNLLYLDIRFDAYVGAKLHFKKGAFSKLKKLYLYHLNKLQSLTIEESALPMLEELYIGPCPQMKVVPSGLEYLKNLKILLFFRMPVKFMMFQDFGTLEKLPVLVVFNYINDNKQTELVTLQDFLLWRPEWLSQKLQKQKEGASSFASTIDEQEKEGASTSGTTTTTREFQDATERTITLATTTGQEDQD</sequence>
<accession>A0AA88DPL6</accession>
<dbReference type="Pfam" id="PF23598">
    <property type="entry name" value="LRR_14"/>
    <property type="match status" value="1"/>
</dbReference>
<dbReference type="PRINTS" id="PR00364">
    <property type="entry name" value="DISEASERSIST"/>
</dbReference>
<dbReference type="InterPro" id="IPR058922">
    <property type="entry name" value="WHD_DRP"/>
</dbReference>
<dbReference type="InterPro" id="IPR036388">
    <property type="entry name" value="WH-like_DNA-bd_sf"/>
</dbReference>
<evidence type="ECO:0000256" key="1">
    <source>
        <dbReference type="ARBA" id="ARBA00022737"/>
    </source>
</evidence>
<feature type="domain" description="Disease resistance protein winged helix" evidence="7">
    <location>
        <begin position="444"/>
        <end position="515"/>
    </location>
</feature>
<dbReference type="FunFam" id="3.40.50.300:FF:001091">
    <property type="entry name" value="Probable disease resistance protein At1g61300"/>
    <property type="match status" value="1"/>
</dbReference>
<dbReference type="CDD" id="cd14798">
    <property type="entry name" value="RX-CC_like"/>
    <property type="match status" value="1"/>
</dbReference>
<evidence type="ECO:0000313" key="10">
    <source>
        <dbReference type="Proteomes" id="UP001187192"/>
    </source>
</evidence>
<evidence type="ECO:0000256" key="2">
    <source>
        <dbReference type="ARBA" id="ARBA00022741"/>
    </source>
</evidence>
<dbReference type="Gene3D" id="1.10.10.10">
    <property type="entry name" value="Winged helix-like DNA-binding domain superfamily/Winged helix DNA-binding domain"/>
    <property type="match status" value="1"/>
</dbReference>
<evidence type="ECO:0000259" key="5">
    <source>
        <dbReference type="Pfam" id="PF00931"/>
    </source>
</evidence>
<feature type="domain" description="Disease resistance N-terminal" evidence="6">
    <location>
        <begin position="5"/>
        <end position="97"/>
    </location>
</feature>
<dbReference type="InterPro" id="IPR055414">
    <property type="entry name" value="LRR_R13L4/SHOC2-like"/>
</dbReference>
<feature type="domain" description="Disease resistance R13L4/SHOC-2-like LRR" evidence="8">
    <location>
        <begin position="581"/>
        <end position="887"/>
    </location>
</feature>
<dbReference type="InterPro" id="IPR042197">
    <property type="entry name" value="Apaf_helical"/>
</dbReference>
<dbReference type="Pfam" id="PF23559">
    <property type="entry name" value="WHD_DRP"/>
    <property type="match status" value="1"/>
</dbReference>